<proteinExistence type="predicted"/>
<reference evidence="2 3" key="1">
    <citation type="submission" date="2016-10" db="EMBL/GenBank/DDBJ databases">
        <authorList>
            <person name="de Groot N.N."/>
        </authorList>
    </citation>
    <scope>NUCLEOTIDE SEQUENCE [LARGE SCALE GENOMIC DNA]</scope>
    <source>
        <strain evidence="2 3">DSM 44778</strain>
    </source>
</reference>
<evidence type="ECO:0000313" key="3">
    <source>
        <dbReference type="Proteomes" id="UP000199545"/>
    </source>
</evidence>
<evidence type="ECO:0000259" key="1">
    <source>
        <dbReference type="Pfam" id="PF14343"/>
    </source>
</evidence>
<dbReference type="InterPro" id="IPR025748">
    <property type="entry name" value="PrcB_C_dom"/>
</dbReference>
<dbReference type="Proteomes" id="UP000199545">
    <property type="component" value="Unassembled WGS sequence"/>
</dbReference>
<dbReference type="OrthoDB" id="2081723at2"/>
<protein>
    <submittedName>
        <fullName evidence="2">PrcB C-terminal</fullName>
    </submittedName>
</protein>
<gene>
    <name evidence="2" type="ORF">SAMN05421852_107116</name>
</gene>
<accession>A0A1I3QE98</accession>
<evidence type="ECO:0000313" key="2">
    <source>
        <dbReference type="EMBL" id="SFJ31862.1"/>
    </source>
</evidence>
<keyword evidence="3" id="KW-1185">Reference proteome</keyword>
<dbReference type="EMBL" id="FORR01000007">
    <property type="protein sequence ID" value="SFJ31862.1"/>
    <property type="molecule type" value="Genomic_DNA"/>
</dbReference>
<dbReference type="RefSeq" id="WP_093229713.1">
    <property type="nucleotide sequence ID" value="NZ_FORR01000007.1"/>
</dbReference>
<feature type="domain" description="PrcB C-terminal" evidence="1">
    <location>
        <begin position="44"/>
        <end position="99"/>
    </location>
</feature>
<dbReference type="STRING" id="46223.SAMN05421852_107116"/>
<dbReference type="Pfam" id="PF14343">
    <property type="entry name" value="PrcB_C"/>
    <property type="match status" value="1"/>
</dbReference>
<name>A0A1I3QE98_9BACL</name>
<organism evidence="2 3">
    <name type="scientific">Thermoflavimicrobium dichotomicum</name>
    <dbReference type="NCBI Taxonomy" id="46223"/>
    <lineage>
        <taxon>Bacteria</taxon>
        <taxon>Bacillati</taxon>
        <taxon>Bacillota</taxon>
        <taxon>Bacilli</taxon>
        <taxon>Bacillales</taxon>
        <taxon>Thermoactinomycetaceae</taxon>
        <taxon>Thermoflavimicrobium</taxon>
    </lineage>
</organism>
<dbReference type="AlphaFoldDB" id="A0A1I3QE98"/>
<sequence>MPHENFRVIEDKKMDQLPKEVLVWFYEHKRKKGLFVYTWQEQHYLLIALGMRPNPGYRLELIKVEGDEKETDVFVEERHPEKDKFYPQVVVYPYILAEVRGSIRVWMIQSDRQILRFG</sequence>